<name>A0A1X7S7L3_ZYMT9</name>
<dbReference type="Proteomes" id="UP000215127">
    <property type="component" value="Chromosome 12"/>
</dbReference>
<sequence length="449" mass="49761">MIPHANAIRKVLSQIDHHYKHDTTTVARLRCMQSICGIRKLLKVPRTRSRFHDFNSLYKAMERAVKQPENQDARVWAETLPGGWPMEKLFLVGSRIFAAEFLAGVGYSSGNPPVPDAASGDDDPDASPLPDLADSGDAVIAGDASGVVFGEKRKHSDSDEATSPPDSEPVAQNTDQVGRHNDEASSMRSRMLAISTSIEEITRSIFPSDQHPRLAAPTLAPDTALKALYEDVLGSDLRDESWKVIAIELQAAGAFDAEKFLQALIWSFISESIFPTGGFWTKHVENIALSLRKLGSLNEQEQKQRCRDILRNELQDVVFRNTEIMPEAQRLAHGLASTLEPHLDIIGGGKTSIRSDRREFELGLRCACFKALLLKGYAETTLLHREYSWFGFDRPGRAIEMSEMEDDGYPPGGKIAFTIMPEFSWTEGDGPNVVVKARVETIKPASEED</sequence>
<evidence type="ECO:0000313" key="2">
    <source>
        <dbReference type="EMBL" id="SMQ55673.1"/>
    </source>
</evidence>
<dbReference type="EMBL" id="LT853703">
    <property type="protein sequence ID" value="SMQ55673.1"/>
    <property type="molecule type" value="Genomic_DNA"/>
</dbReference>
<protein>
    <submittedName>
        <fullName evidence="2">Uncharacterized protein</fullName>
    </submittedName>
</protein>
<organism evidence="2 3">
    <name type="scientific">Zymoseptoria tritici (strain ST99CH_3D7)</name>
    <dbReference type="NCBI Taxonomy" id="1276538"/>
    <lineage>
        <taxon>Eukaryota</taxon>
        <taxon>Fungi</taxon>
        <taxon>Dikarya</taxon>
        <taxon>Ascomycota</taxon>
        <taxon>Pezizomycotina</taxon>
        <taxon>Dothideomycetes</taxon>
        <taxon>Dothideomycetidae</taxon>
        <taxon>Mycosphaerellales</taxon>
        <taxon>Mycosphaerellaceae</taxon>
        <taxon>Zymoseptoria</taxon>
    </lineage>
</organism>
<gene>
    <name evidence="2" type="ORF">ZT3D7_G10828</name>
</gene>
<keyword evidence="3" id="KW-1185">Reference proteome</keyword>
<reference evidence="2 3" key="1">
    <citation type="submission" date="2016-06" db="EMBL/GenBank/DDBJ databases">
        <authorList>
            <person name="Kjaerup R.B."/>
            <person name="Dalgaard T.S."/>
            <person name="Juul-Madsen H.R."/>
        </authorList>
    </citation>
    <scope>NUCLEOTIDE SEQUENCE [LARGE SCALE GENOMIC DNA]</scope>
</reference>
<evidence type="ECO:0000256" key="1">
    <source>
        <dbReference type="SAM" id="MobiDB-lite"/>
    </source>
</evidence>
<feature type="compositionally biased region" description="Low complexity" evidence="1">
    <location>
        <begin position="126"/>
        <end position="135"/>
    </location>
</feature>
<feature type="region of interest" description="Disordered" evidence="1">
    <location>
        <begin position="112"/>
        <end position="137"/>
    </location>
</feature>
<evidence type="ECO:0000313" key="3">
    <source>
        <dbReference type="Proteomes" id="UP000215127"/>
    </source>
</evidence>
<proteinExistence type="predicted"/>
<dbReference type="AlphaFoldDB" id="A0A1X7S7L3"/>
<feature type="region of interest" description="Disordered" evidence="1">
    <location>
        <begin position="152"/>
        <end position="187"/>
    </location>
</feature>
<accession>A0A1X7S7L3</accession>